<sequence>MVKRKAIEAVEMELQERTFGNNRVNHAPSHSDVVAAFSSSPCEDACWMLTPTDAELSAHYISGNFVVSNECAVTRHMSELMSRGLKVVCSQRCLSPSHDNPPPQTPSHRSPSPQTPPHRSPPHQTPPHRSPPLGLHPIRLHPIAVHPLGLHPIRLHDRAGCIHRRWSYQCTGDYSCVHEGGNR</sequence>
<gene>
    <name evidence="2" type="ORF">F511_04945</name>
</gene>
<proteinExistence type="predicted"/>
<keyword evidence="3" id="KW-1185">Reference proteome</keyword>
<evidence type="ECO:0000313" key="3">
    <source>
        <dbReference type="Proteomes" id="UP000250235"/>
    </source>
</evidence>
<feature type="region of interest" description="Disordered" evidence="1">
    <location>
        <begin position="95"/>
        <end position="137"/>
    </location>
</feature>
<dbReference type="AlphaFoldDB" id="A0A2Z7BK54"/>
<feature type="compositionally biased region" description="Pro residues" evidence="1">
    <location>
        <begin position="113"/>
        <end position="130"/>
    </location>
</feature>
<name>A0A2Z7BK54_9LAMI</name>
<dbReference type="Proteomes" id="UP000250235">
    <property type="component" value="Unassembled WGS sequence"/>
</dbReference>
<evidence type="ECO:0000313" key="2">
    <source>
        <dbReference type="EMBL" id="KZV34971.1"/>
    </source>
</evidence>
<reference evidence="2 3" key="1">
    <citation type="journal article" date="2015" name="Proc. Natl. Acad. Sci. U.S.A.">
        <title>The resurrection genome of Boea hygrometrica: A blueprint for survival of dehydration.</title>
        <authorList>
            <person name="Xiao L."/>
            <person name="Yang G."/>
            <person name="Zhang L."/>
            <person name="Yang X."/>
            <person name="Zhao S."/>
            <person name="Ji Z."/>
            <person name="Zhou Q."/>
            <person name="Hu M."/>
            <person name="Wang Y."/>
            <person name="Chen M."/>
            <person name="Xu Y."/>
            <person name="Jin H."/>
            <person name="Xiao X."/>
            <person name="Hu G."/>
            <person name="Bao F."/>
            <person name="Hu Y."/>
            <person name="Wan P."/>
            <person name="Li L."/>
            <person name="Deng X."/>
            <person name="Kuang T."/>
            <person name="Xiang C."/>
            <person name="Zhu J.K."/>
            <person name="Oliver M.J."/>
            <person name="He Y."/>
        </authorList>
    </citation>
    <scope>NUCLEOTIDE SEQUENCE [LARGE SCALE GENOMIC DNA]</scope>
    <source>
        <strain evidence="3">cv. XS01</strain>
    </source>
</reference>
<evidence type="ECO:0000256" key="1">
    <source>
        <dbReference type="SAM" id="MobiDB-lite"/>
    </source>
</evidence>
<protein>
    <submittedName>
        <fullName evidence="2">Uncharacterized protein</fullName>
    </submittedName>
</protein>
<dbReference type="EMBL" id="KV005015">
    <property type="protein sequence ID" value="KZV34971.1"/>
    <property type="molecule type" value="Genomic_DNA"/>
</dbReference>
<accession>A0A2Z7BK54</accession>
<organism evidence="2 3">
    <name type="scientific">Dorcoceras hygrometricum</name>
    <dbReference type="NCBI Taxonomy" id="472368"/>
    <lineage>
        <taxon>Eukaryota</taxon>
        <taxon>Viridiplantae</taxon>
        <taxon>Streptophyta</taxon>
        <taxon>Embryophyta</taxon>
        <taxon>Tracheophyta</taxon>
        <taxon>Spermatophyta</taxon>
        <taxon>Magnoliopsida</taxon>
        <taxon>eudicotyledons</taxon>
        <taxon>Gunneridae</taxon>
        <taxon>Pentapetalae</taxon>
        <taxon>asterids</taxon>
        <taxon>lamiids</taxon>
        <taxon>Lamiales</taxon>
        <taxon>Gesneriaceae</taxon>
        <taxon>Didymocarpoideae</taxon>
        <taxon>Trichosporeae</taxon>
        <taxon>Loxocarpinae</taxon>
        <taxon>Dorcoceras</taxon>
    </lineage>
</organism>